<evidence type="ECO:0000313" key="3">
    <source>
        <dbReference type="Proteomes" id="UP000003558"/>
    </source>
</evidence>
<sequence>MDRGQHRTPPPLTTEDETPGNPCSSGPPGVSVVTPHAKGHAMTRRQTTTSRGLGWHHQQTRTRLLNRHRNGTPCWWCDRPMYRQPDDNFDHAPLEADHTIARSQGGRTADRLLHMTCNRERGNGTRDHLRPALTGHSTPPATDEPEDLRIMNWPW</sequence>
<dbReference type="Gene3D" id="1.10.30.50">
    <property type="match status" value="1"/>
</dbReference>
<evidence type="ECO:0000256" key="1">
    <source>
        <dbReference type="SAM" id="MobiDB-lite"/>
    </source>
</evidence>
<evidence type="ECO:0008006" key="4">
    <source>
        <dbReference type="Google" id="ProtNLM"/>
    </source>
</evidence>
<gene>
    <name evidence="2" type="ORF">GOALK_056_00020</name>
</gene>
<accession>F9VVE0</accession>
<feature type="compositionally biased region" description="Basic and acidic residues" evidence="1">
    <location>
        <begin position="120"/>
        <end position="130"/>
    </location>
</feature>
<dbReference type="STRING" id="1027371.GOALK_056_00020"/>
<name>F9VVE0_9ACTN</name>
<dbReference type="eggNOG" id="COG1403">
    <property type="taxonomic scope" value="Bacteria"/>
</dbReference>
<feature type="region of interest" description="Disordered" evidence="1">
    <location>
        <begin position="1"/>
        <end position="59"/>
    </location>
</feature>
<proteinExistence type="predicted"/>
<dbReference type="Proteomes" id="UP000003558">
    <property type="component" value="Unassembled WGS sequence"/>
</dbReference>
<comment type="caution">
    <text evidence="2">The sequence shown here is derived from an EMBL/GenBank/DDBJ whole genome shotgun (WGS) entry which is preliminary data.</text>
</comment>
<evidence type="ECO:0000313" key="2">
    <source>
        <dbReference type="EMBL" id="GAA12569.1"/>
    </source>
</evidence>
<protein>
    <recommendedName>
        <fullName evidence="4">HNH endonuclease</fullName>
    </recommendedName>
</protein>
<feature type="region of interest" description="Disordered" evidence="1">
    <location>
        <begin position="120"/>
        <end position="146"/>
    </location>
</feature>
<dbReference type="EMBL" id="BACI01000056">
    <property type="protein sequence ID" value="GAA12569.1"/>
    <property type="molecule type" value="Genomic_DNA"/>
</dbReference>
<dbReference type="AlphaFoldDB" id="F9VVE0"/>
<organism evidence="2 3">
    <name type="scientific">Gordonia alkanivorans NBRC 16433</name>
    <dbReference type="NCBI Taxonomy" id="1027371"/>
    <lineage>
        <taxon>Bacteria</taxon>
        <taxon>Bacillati</taxon>
        <taxon>Actinomycetota</taxon>
        <taxon>Actinomycetes</taxon>
        <taxon>Mycobacteriales</taxon>
        <taxon>Gordoniaceae</taxon>
        <taxon>Gordonia</taxon>
    </lineage>
</organism>
<reference evidence="2 3" key="1">
    <citation type="submission" date="2011-05" db="EMBL/GenBank/DDBJ databases">
        <title>Whole genome shotgun sequence of Gordonia alkanivorans NBRC 16433.</title>
        <authorList>
            <person name="Hosoyama A."/>
            <person name="Nakamura S."/>
            <person name="Takarada H."/>
            <person name="Tsuchikane K."/>
            <person name="Yamazaki S."/>
            <person name="Fujita N."/>
        </authorList>
    </citation>
    <scope>NUCLEOTIDE SEQUENCE [LARGE SCALE GENOMIC DNA]</scope>
    <source>
        <strain evidence="2 3">NBRC 16433</strain>
    </source>
</reference>